<dbReference type="Gene3D" id="3.50.50.60">
    <property type="entry name" value="FAD/NAD(P)-binding domain"/>
    <property type="match status" value="1"/>
</dbReference>
<accession>A0AA88DN26</accession>
<keyword evidence="6" id="KW-0521">NADP</keyword>
<dbReference type="EMBL" id="BTGU01000073">
    <property type="protein sequence ID" value="GMN57824.1"/>
    <property type="molecule type" value="Genomic_DNA"/>
</dbReference>
<proteinExistence type="inferred from homology"/>
<evidence type="ECO:0000256" key="7">
    <source>
        <dbReference type="ARBA" id="ARBA00023002"/>
    </source>
</evidence>
<dbReference type="PANTHER" id="PTHR43539">
    <property type="entry name" value="FLAVIN-BINDING MONOOXYGENASE-LIKE PROTEIN (AFU_ORTHOLOGUE AFUA_4G09220)"/>
    <property type="match status" value="1"/>
</dbReference>
<evidence type="ECO:0000313" key="12">
    <source>
        <dbReference type="Proteomes" id="UP001187192"/>
    </source>
</evidence>
<evidence type="ECO:0000256" key="3">
    <source>
        <dbReference type="ARBA" id="ARBA00009183"/>
    </source>
</evidence>
<keyword evidence="12" id="KW-1185">Reference proteome</keyword>
<dbReference type="AlphaFoldDB" id="A0AA88DN26"/>
<gene>
    <name evidence="11" type="ORF">TIFTF001_026931</name>
</gene>
<dbReference type="PANTHER" id="PTHR43539:SF9">
    <property type="entry name" value="INDOLE-3-PYRUVATE MONOOXYGENASE YUCCA11-RELATED"/>
    <property type="match status" value="1"/>
</dbReference>
<comment type="pathway">
    <text evidence="2">Plant hormone metabolism; auxin biosynthesis.</text>
</comment>
<name>A0AA88DN26_FICCA</name>
<dbReference type="EC" id="1.14.13.168" evidence="9"/>
<dbReference type="GO" id="GO:0103075">
    <property type="term" value="F:indole-3-pyruvate monooxygenase activity"/>
    <property type="evidence" value="ECO:0007669"/>
    <property type="project" value="UniProtKB-EC"/>
</dbReference>
<comment type="caution">
    <text evidence="11">The sequence shown here is derived from an EMBL/GenBank/DDBJ whole genome shotgun (WGS) entry which is preliminary data.</text>
</comment>
<evidence type="ECO:0000256" key="8">
    <source>
        <dbReference type="ARBA" id="ARBA00023070"/>
    </source>
</evidence>
<organism evidence="11 12">
    <name type="scientific">Ficus carica</name>
    <name type="common">Common fig</name>
    <dbReference type="NCBI Taxonomy" id="3494"/>
    <lineage>
        <taxon>Eukaryota</taxon>
        <taxon>Viridiplantae</taxon>
        <taxon>Streptophyta</taxon>
        <taxon>Embryophyta</taxon>
        <taxon>Tracheophyta</taxon>
        <taxon>Spermatophyta</taxon>
        <taxon>Magnoliopsida</taxon>
        <taxon>eudicotyledons</taxon>
        <taxon>Gunneridae</taxon>
        <taxon>Pentapetalae</taxon>
        <taxon>rosids</taxon>
        <taxon>fabids</taxon>
        <taxon>Rosales</taxon>
        <taxon>Moraceae</taxon>
        <taxon>Ficeae</taxon>
        <taxon>Ficus</taxon>
    </lineage>
</organism>
<evidence type="ECO:0000256" key="1">
    <source>
        <dbReference type="ARBA" id="ARBA00001974"/>
    </source>
</evidence>
<sequence>MLSGKTPVIDRGSVSRIKSKRIKVVPVIVNINGTNIEFVDGTEQQFDAIIFATGYRSGAKEWLKDYQHVLDDEGMPKKKYRDHWKGENGLYCAGLSGRGLDGISADATHIAAEIRELLKNKALSRLQPRASCSPKCSLLVMYFPFSYVVLV</sequence>
<comment type="cofactor">
    <cofactor evidence="1">
        <name>FAD</name>
        <dbReference type="ChEBI" id="CHEBI:57692"/>
    </cofactor>
</comment>
<comment type="catalytic activity">
    <reaction evidence="10">
        <text>indole-3-pyruvate + NADPH + O2 + H(+) = (indol-3-yl)acetate + CO2 + NADP(+) + H2O</text>
        <dbReference type="Rhea" id="RHEA:34331"/>
        <dbReference type="ChEBI" id="CHEBI:15377"/>
        <dbReference type="ChEBI" id="CHEBI:15378"/>
        <dbReference type="ChEBI" id="CHEBI:15379"/>
        <dbReference type="ChEBI" id="CHEBI:16526"/>
        <dbReference type="ChEBI" id="CHEBI:17640"/>
        <dbReference type="ChEBI" id="CHEBI:30854"/>
        <dbReference type="ChEBI" id="CHEBI:57783"/>
        <dbReference type="ChEBI" id="CHEBI:58349"/>
        <dbReference type="EC" id="1.14.13.168"/>
    </reaction>
</comment>
<evidence type="ECO:0000313" key="11">
    <source>
        <dbReference type="EMBL" id="GMN57824.1"/>
    </source>
</evidence>
<evidence type="ECO:0000256" key="10">
    <source>
        <dbReference type="ARBA" id="ARBA00047707"/>
    </source>
</evidence>
<evidence type="ECO:0000256" key="9">
    <source>
        <dbReference type="ARBA" id="ARBA00039148"/>
    </source>
</evidence>
<evidence type="ECO:0000256" key="5">
    <source>
        <dbReference type="ARBA" id="ARBA00022827"/>
    </source>
</evidence>
<keyword evidence="5" id="KW-0274">FAD</keyword>
<keyword evidence="7" id="KW-0560">Oxidoreductase</keyword>
<keyword evidence="4" id="KW-0285">Flavoprotein</keyword>
<dbReference type="SUPFAM" id="SSF51905">
    <property type="entry name" value="FAD/NAD(P)-binding domain"/>
    <property type="match status" value="1"/>
</dbReference>
<comment type="similarity">
    <text evidence="3">Belongs to the FMO family.</text>
</comment>
<evidence type="ECO:0000256" key="2">
    <source>
        <dbReference type="ARBA" id="ARBA00004814"/>
    </source>
</evidence>
<dbReference type="InterPro" id="IPR036188">
    <property type="entry name" value="FAD/NAD-bd_sf"/>
</dbReference>
<keyword evidence="8" id="KW-0073">Auxin biosynthesis</keyword>
<reference evidence="11" key="1">
    <citation type="submission" date="2023-07" db="EMBL/GenBank/DDBJ databases">
        <title>draft genome sequence of fig (Ficus carica).</title>
        <authorList>
            <person name="Takahashi T."/>
            <person name="Nishimura K."/>
        </authorList>
    </citation>
    <scope>NUCLEOTIDE SEQUENCE</scope>
</reference>
<evidence type="ECO:0000256" key="4">
    <source>
        <dbReference type="ARBA" id="ARBA00022630"/>
    </source>
</evidence>
<evidence type="ECO:0000256" key="6">
    <source>
        <dbReference type="ARBA" id="ARBA00022857"/>
    </source>
</evidence>
<dbReference type="GO" id="GO:0009851">
    <property type="term" value="P:auxin biosynthetic process"/>
    <property type="evidence" value="ECO:0007669"/>
    <property type="project" value="UniProtKB-KW"/>
</dbReference>
<dbReference type="InterPro" id="IPR050982">
    <property type="entry name" value="Auxin_biosynth/cation_transpt"/>
</dbReference>
<protein>
    <recommendedName>
        <fullName evidence="9">indole-3-pyruvate monooxygenase</fullName>
        <ecNumber evidence="9">1.14.13.168</ecNumber>
    </recommendedName>
</protein>
<dbReference type="Proteomes" id="UP001187192">
    <property type="component" value="Unassembled WGS sequence"/>
</dbReference>
<dbReference type="GO" id="GO:0050660">
    <property type="term" value="F:flavin adenine dinucleotide binding"/>
    <property type="evidence" value="ECO:0007669"/>
    <property type="project" value="TreeGrafter"/>
</dbReference>